<dbReference type="EMBL" id="NJHN03000060">
    <property type="protein sequence ID" value="KAH9419336.1"/>
    <property type="molecule type" value="Genomic_DNA"/>
</dbReference>
<dbReference type="Proteomes" id="UP000887458">
    <property type="component" value="Unassembled WGS sequence"/>
</dbReference>
<sequence length="217" mass="24568">MSIDTILIIFPSSNFLTRNNAYDGTSLLAPALCVRRNNRTRRVADAEKINKNQKMIMIEIIIVFDIIDFIVVFEFDLRLSLQLSNDVAVFKCIRLRHNSSTNRECLFFLLLTYSTKKEKNNTHMLLLQLGLGVLNSEGLSPPQLEFNGDREPDSRRCIYLGSPGTANEYFRLTDTFARVILVVNVVGMEANGVAVNVNDDDIILKKNNAISMCNFVN</sequence>
<evidence type="ECO:0000313" key="2">
    <source>
        <dbReference type="Proteomes" id="UP000887458"/>
    </source>
</evidence>
<proteinExistence type="predicted"/>
<gene>
    <name evidence="1" type="ORF">DERP_005846</name>
</gene>
<name>A0ABQ8JAF1_DERPT</name>
<reference evidence="1 2" key="1">
    <citation type="journal article" date="2018" name="J. Allergy Clin. Immunol.">
        <title>High-quality assembly of Dermatophagoides pteronyssinus genome and transcriptome reveals a wide range of novel allergens.</title>
        <authorList>
            <person name="Liu X.Y."/>
            <person name="Yang K.Y."/>
            <person name="Wang M.Q."/>
            <person name="Kwok J.S."/>
            <person name="Zeng X."/>
            <person name="Yang Z."/>
            <person name="Xiao X.J."/>
            <person name="Lau C.P."/>
            <person name="Li Y."/>
            <person name="Huang Z.M."/>
            <person name="Ba J.G."/>
            <person name="Yim A.K."/>
            <person name="Ouyang C.Y."/>
            <person name="Ngai S.M."/>
            <person name="Chan T.F."/>
            <person name="Leung E.L."/>
            <person name="Liu L."/>
            <person name="Liu Z.G."/>
            <person name="Tsui S.K."/>
        </authorList>
    </citation>
    <scope>NUCLEOTIDE SEQUENCE [LARGE SCALE GENOMIC DNA]</scope>
    <source>
        <strain evidence="1">Derp</strain>
    </source>
</reference>
<protein>
    <submittedName>
        <fullName evidence="1">Uncharacterized protein</fullName>
    </submittedName>
</protein>
<organism evidence="1 2">
    <name type="scientific">Dermatophagoides pteronyssinus</name>
    <name type="common">European house dust mite</name>
    <dbReference type="NCBI Taxonomy" id="6956"/>
    <lineage>
        <taxon>Eukaryota</taxon>
        <taxon>Metazoa</taxon>
        <taxon>Ecdysozoa</taxon>
        <taxon>Arthropoda</taxon>
        <taxon>Chelicerata</taxon>
        <taxon>Arachnida</taxon>
        <taxon>Acari</taxon>
        <taxon>Acariformes</taxon>
        <taxon>Sarcoptiformes</taxon>
        <taxon>Astigmata</taxon>
        <taxon>Psoroptidia</taxon>
        <taxon>Analgoidea</taxon>
        <taxon>Pyroglyphidae</taxon>
        <taxon>Dermatophagoidinae</taxon>
        <taxon>Dermatophagoides</taxon>
    </lineage>
</organism>
<accession>A0ABQ8JAF1</accession>
<evidence type="ECO:0000313" key="1">
    <source>
        <dbReference type="EMBL" id="KAH9419336.1"/>
    </source>
</evidence>
<keyword evidence="2" id="KW-1185">Reference proteome</keyword>
<comment type="caution">
    <text evidence="1">The sequence shown here is derived from an EMBL/GenBank/DDBJ whole genome shotgun (WGS) entry which is preliminary data.</text>
</comment>
<reference evidence="1 2" key="2">
    <citation type="journal article" date="2022" name="Mol. Biol. Evol.">
        <title>Comparative Genomics Reveals Insights into the Divergent Evolution of Astigmatic Mites and Household Pest Adaptations.</title>
        <authorList>
            <person name="Xiong Q."/>
            <person name="Wan A.T."/>
            <person name="Liu X."/>
            <person name="Fung C.S."/>
            <person name="Xiao X."/>
            <person name="Malainual N."/>
            <person name="Hou J."/>
            <person name="Wang L."/>
            <person name="Wang M."/>
            <person name="Yang K.Y."/>
            <person name="Cui Y."/>
            <person name="Leung E.L."/>
            <person name="Nong W."/>
            <person name="Shin S.K."/>
            <person name="Au S.W."/>
            <person name="Jeong K.Y."/>
            <person name="Chew F.T."/>
            <person name="Hui J.H."/>
            <person name="Leung T.F."/>
            <person name="Tungtrongchitr A."/>
            <person name="Zhong N."/>
            <person name="Liu Z."/>
            <person name="Tsui S.K."/>
        </authorList>
    </citation>
    <scope>NUCLEOTIDE SEQUENCE [LARGE SCALE GENOMIC DNA]</scope>
    <source>
        <strain evidence="1">Derp</strain>
    </source>
</reference>